<accession>A0A699ZZB7</accession>
<evidence type="ECO:0000313" key="1">
    <source>
        <dbReference type="EMBL" id="GFH23788.1"/>
    </source>
</evidence>
<feature type="non-terminal residue" evidence="1">
    <location>
        <position position="158"/>
    </location>
</feature>
<dbReference type="AlphaFoldDB" id="A0A699ZZB7"/>
<feature type="non-terminal residue" evidence="1">
    <location>
        <position position="1"/>
    </location>
</feature>
<reference evidence="1 2" key="1">
    <citation type="submission" date="2020-02" db="EMBL/GenBank/DDBJ databases">
        <title>Draft genome sequence of Haematococcus lacustris strain NIES-144.</title>
        <authorList>
            <person name="Morimoto D."/>
            <person name="Nakagawa S."/>
            <person name="Yoshida T."/>
            <person name="Sawayama S."/>
        </authorList>
    </citation>
    <scope>NUCLEOTIDE SEQUENCE [LARGE SCALE GENOMIC DNA]</scope>
    <source>
        <strain evidence="1 2">NIES-144</strain>
    </source>
</reference>
<comment type="caution">
    <text evidence="1">The sequence shown here is derived from an EMBL/GenBank/DDBJ whole genome shotgun (WGS) entry which is preliminary data.</text>
</comment>
<name>A0A699ZZB7_HAELA</name>
<evidence type="ECO:0000313" key="2">
    <source>
        <dbReference type="Proteomes" id="UP000485058"/>
    </source>
</evidence>
<organism evidence="1 2">
    <name type="scientific">Haematococcus lacustris</name>
    <name type="common">Green alga</name>
    <name type="synonym">Haematococcus pluvialis</name>
    <dbReference type="NCBI Taxonomy" id="44745"/>
    <lineage>
        <taxon>Eukaryota</taxon>
        <taxon>Viridiplantae</taxon>
        <taxon>Chlorophyta</taxon>
        <taxon>core chlorophytes</taxon>
        <taxon>Chlorophyceae</taxon>
        <taxon>CS clade</taxon>
        <taxon>Chlamydomonadales</taxon>
        <taxon>Haematococcaceae</taxon>
        <taxon>Haematococcus</taxon>
    </lineage>
</organism>
<sequence length="158" mass="16763">MSELMQHWAHTPVPQPAADAGPWVGYLAAACCPGRGTPCPWRTPSSALLCLMRHCLAVCAHASEITVGDRRPLAAKDASSNATAVKGRTAHSVTADSIKKLRLPQIAILLGAGVATCSDYRSGPKLPHRVKIDALIRDRAVNNGTRPRRMANGQASPK</sequence>
<gene>
    <name evidence="1" type="ORF">HaLaN_21465</name>
</gene>
<keyword evidence="2" id="KW-1185">Reference proteome</keyword>
<proteinExistence type="predicted"/>
<dbReference type="Proteomes" id="UP000485058">
    <property type="component" value="Unassembled WGS sequence"/>
</dbReference>
<dbReference type="EMBL" id="BLLF01002363">
    <property type="protein sequence ID" value="GFH23788.1"/>
    <property type="molecule type" value="Genomic_DNA"/>
</dbReference>
<protein>
    <submittedName>
        <fullName evidence="1">Uncharacterized protein</fullName>
    </submittedName>
</protein>